<dbReference type="SUPFAM" id="SSF141673">
    <property type="entry name" value="MOSC N-terminal domain-like"/>
    <property type="match status" value="1"/>
</dbReference>
<dbReference type="PANTHER" id="PTHR14237:SF19">
    <property type="entry name" value="MITOCHONDRIAL AMIDOXIME REDUCING COMPONENT 1"/>
    <property type="match status" value="1"/>
</dbReference>
<protein>
    <submittedName>
        <fullName evidence="2">Oxidoreductase</fullName>
    </submittedName>
</protein>
<evidence type="ECO:0000313" key="2">
    <source>
        <dbReference type="EMBL" id="MBC6492934.1"/>
    </source>
</evidence>
<dbReference type="Proteomes" id="UP000765802">
    <property type="component" value="Unassembled WGS sequence"/>
</dbReference>
<dbReference type="InterPro" id="IPR011037">
    <property type="entry name" value="Pyrv_Knase-like_insert_dom_sf"/>
</dbReference>
<gene>
    <name evidence="2" type="ORF">BC349_17900</name>
</gene>
<evidence type="ECO:0000313" key="3">
    <source>
        <dbReference type="Proteomes" id="UP000765802"/>
    </source>
</evidence>
<comment type="caution">
    <text evidence="2">The sequence shown here is derived from an EMBL/GenBank/DDBJ whole genome shotgun (WGS) entry which is preliminary data.</text>
</comment>
<dbReference type="Pfam" id="PF03476">
    <property type="entry name" value="MOSC_N"/>
    <property type="match status" value="1"/>
</dbReference>
<dbReference type="PANTHER" id="PTHR14237">
    <property type="entry name" value="MOLYBDOPTERIN COFACTOR SULFURASE MOSC"/>
    <property type="match status" value="1"/>
</dbReference>
<dbReference type="InterPro" id="IPR005303">
    <property type="entry name" value="MOCOS_middle"/>
</dbReference>
<dbReference type="InterPro" id="IPR005302">
    <property type="entry name" value="MoCF_Sase_C"/>
</dbReference>
<dbReference type="PROSITE" id="PS51340">
    <property type="entry name" value="MOSC"/>
    <property type="match status" value="1"/>
</dbReference>
<name>A0ABR7MD25_9BACT</name>
<dbReference type="EMBL" id="MBUA01000030">
    <property type="protein sequence ID" value="MBC6492934.1"/>
    <property type="molecule type" value="Genomic_DNA"/>
</dbReference>
<dbReference type="SUPFAM" id="SSF50800">
    <property type="entry name" value="PK beta-barrel domain-like"/>
    <property type="match status" value="1"/>
</dbReference>
<feature type="domain" description="MOSC" evidence="1">
    <location>
        <begin position="126"/>
        <end position="265"/>
    </location>
</feature>
<reference evidence="2 3" key="1">
    <citation type="submission" date="2016-07" db="EMBL/GenBank/DDBJ databases">
        <title>Genome analysis of Flavihumibacter stibioxidans YS-17.</title>
        <authorList>
            <person name="Shi K."/>
            <person name="Han Y."/>
            <person name="Wang G."/>
        </authorList>
    </citation>
    <scope>NUCLEOTIDE SEQUENCE [LARGE SCALE GENOMIC DNA]</scope>
    <source>
        <strain evidence="2 3">YS-17</strain>
    </source>
</reference>
<evidence type="ECO:0000259" key="1">
    <source>
        <dbReference type="PROSITE" id="PS51340"/>
    </source>
</evidence>
<organism evidence="2 3">
    <name type="scientific">Flavihumibacter stibioxidans</name>
    <dbReference type="NCBI Taxonomy" id="1834163"/>
    <lineage>
        <taxon>Bacteria</taxon>
        <taxon>Pseudomonadati</taxon>
        <taxon>Bacteroidota</taxon>
        <taxon>Chitinophagia</taxon>
        <taxon>Chitinophagales</taxon>
        <taxon>Chitinophagaceae</taxon>
        <taxon>Flavihumibacter</taxon>
    </lineage>
</organism>
<keyword evidence="3" id="KW-1185">Reference proteome</keyword>
<proteinExistence type="predicted"/>
<accession>A0ABR7MD25</accession>
<sequence>MLKISGIFIYPIKSLGGISLTEANTTDRGLQYDRRWMLVDEAGVFLTQRSHPAMALLQVQLQEDGLYVFHKHHPGQNILIPFEPESSQVTEVEIWDDHCSALVVSETAGQWFSGQLGIPCRLVLMPEATRREVDQQYAFNGEITSFADAYPVMMIGQASLDDLNSKLDVPVPMNRFRPNIVFSGGKPFREDEMKSFQINGITFSAVKPCARCVLTTINQETAEKGKDPLATLAAYRKSGNKILFGQNLLLQGQGKIRVGDDIIPV</sequence>
<dbReference type="RefSeq" id="WP_187258255.1">
    <property type="nucleotide sequence ID" value="NZ_JBHULF010000005.1"/>
</dbReference>
<dbReference type="Pfam" id="PF03473">
    <property type="entry name" value="MOSC"/>
    <property type="match status" value="1"/>
</dbReference>